<accession>A0A9N9T1J3</accession>
<dbReference type="SUPFAM" id="SSF47565">
    <property type="entry name" value="Insect pheromone/odorant-binding proteins"/>
    <property type="match status" value="1"/>
</dbReference>
<gene>
    <name evidence="2" type="ORF">DIABBA_LOCUS7043</name>
</gene>
<dbReference type="Pfam" id="PF01395">
    <property type="entry name" value="PBP_GOBP"/>
    <property type="match status" value="1"/>
</dbReference>
<reference evidence="2" key="1">
    <citation type="submission" date="2022-01" db="EMBL/GenBank/DDBJ databases">
        <authorList>
            <person name="King R."/>
        </authorList>
    </citation>
    <scope>NUCLEOTIDE SEQUENCE</scope>
</reference>
<protein>
    <submittedName>
        <fullName evidence="2">Uncharacterized protein</fullName>
    </submittedName>
</protein>
<organism evidence="2 3">
    <name type="scientific">Diabrotica balteata</name>
    <name type="common">Banded cucumber beetle</name>
    <dbReference type="NCBI Taxonomy" id="107213"/>
    <lineage>
        <taxon>Eukaryota</taxon>
        <taxon>Metazoa</taxon>
        <taxon>Ecdysozoa</taxon>
        <taxon>Arthropoda</taxon>
        <taxon>Hexapoda</taxon>
        <taxon>Insecta</taxon>
        <taxon>Pterygota</taxon>
        <taxon>Neoptera</taxon>
        <taxon>Endopterygota</taxon>
        <taxon>Coleoptera</taxon>
        <taxon>Polyphaga</taxon>
        <taxon>Cucujiformia</taxon>
        <taxon>Chrysomeloidea</taxon>
        <taxon>Chrysomelidae</taxon>
        <taxon>Galerucinae</taxon>
        <taxon>Diabroticina</taxon>
        <taxon>Diabroticites</taxon>
        <taxon>Diabrotica</taxon>
    </lineage>
</organism>
<evidence type="ECO:0000313" key="2">
    <source>
        <dbReference type="EMBL" id="CAG9833660.1"/>
    </source>
</evidence>
<dbReference type="Proteomes" id="UP001153709">
    <property type="component" value="Chromosome 4"/>
</dbReference>
<evidence type="ECO:0000313" key="3">
    <source>
        <dbReference type="Proteomes" id="UP001153709"/>
    </source>
</evidence>
<sequence>MNMKILFLFFGFATIALASKQDIMNSIRKHIHECQKELNVSDDFVGEVGSKTESDPKKAGEFAWCVNIRTGIQTLTGEFVDNKIKEIFENLEMDENTVKIILSTCKLKKSSSAGEAALFYFQCLNDVVD</sequence>
<evidence type="ECO:0000256" key="1">
    <source>
        <dbReference type="SAM" id="SignalP"/>
    </source>
</evidence>
<dbReference type="EMBL" id="OU898279">
    <property type="protein sequence ID" value="CAG9833660.1"/>
    <property type="molecule type" value="Genomic_DNA"/>
</dbReference>
<name>A0A9N9T1J3_DIABA</name>
<dbReference type="AlphaFoldDB" id="A0A9N9T1J3"/>
<dbReference type="InterPro" id="IPR006170">
    <property type="entry name" value="PBP/GOBP"/>
</dbReference>
<dbReference type="Gene3D" id="1.10.238.20">
    <property type="entry name" value="Pheromone/general odorant binding protein domain"/>
    <property type="match status" value="1"/>
</dbReference>
<dbReference type="GO" id="GO:0005549">
    <property type="term" value="F:odorant binding"/>
    <property type="evidence" value="ECO:0007669"/>
    <property type="project" value="InterPro"/>
</dbReference>
<dbReference type="OrthoDB" id="6689110at2759"/>
<dbReference type="InterPro" id="IPR036728">
    <property type="entry name" value="PBP_GOBP_sf"/>
</dbReference>
<feature type="chain" id="PRO_5040391012" evidence="1">
    <location>
        <begin position="19"/>
        <end position="129"/>
    </location>
</feature>
<keyword evidence="1" id="KW-0732">Signal</keyword>
<dbReference type="CDD" id="cd23992">
    <property type="entry name" value="PBP_GOBP"/>
    <property type="match status" value="1"/>
</dbReference>
<proteinExistence type="predicted"/>
<keyword evidence="3" id="KW-1185">Reference proteome</keyword>
<feature type="signal peptide" evidence="1">
    <location>
        <begin position="1"/>
        <end position="18"/>
    </location>
</feature>